<dbReference type="Gene3D" id="2.130.10.10">
    <property type="entry name" value="YVTN repeat-like/Quinoprotein amine dehydrogenase"/>
    <property type="match status" value="1"/>
</dbReference>
<organism evidence="2 3">
    <name type="scientific">Vibrio anguillarum</name>
    <name type="common">Listonella anguillarum</name>
    <dbReference type="NCBI Taxonomy" id="55601"/>
    <lineage>
        <taxon>Bacteria</taxon>
        <taxon>Pseudomonadati</taxon>
        <taxon>Pseudomonadota</taxon>
        <taxon>Gammaproteobacteria</taxon>
        <taxon>Vibrionales</taxon>
        <taxon>Vibrionaceae</taxon>
        <taxon>Vibrio</taxon>
    </lineage>
</organism>
<dbReference type="InterPro" id="IPR015943">
    <property type="entry name" value="WD40/YVTN_repeat-like_dom_sf"/>
</dbReference>
<reference evidence="2 3" key="1">
    <citation type="journal article" date="2021" name="PeerJ">
        <title>Analysis of 44 Vibrio anguillarum genomes reveals high genetic diversity.</title>
        <authorList>
            <person name="Hansen M.J."/>
            <person name="Dalsgaard I."/>
        </authorList>
    </citation>
    <scope>NUCLEOTIDE SEQUENCE [LARGE SCALE GENOMIC DNA]</scope>
    <source>
        <strain evidence="2 3">040915-1/1B</strain>
    </source>
</reference>
<feature type="domain" description="Pyrrolo-quinoline quinone repeat" evidence="1">
    <location>
        <begin position="110"/>
        <end position="322"/>
    </location>
</feature>
<dbReference type="Pfam" id="PF13360">
    <property type="entry name" value="PQQ_2"/>
    <property type="match status" value="1"/>
</dbReference>
<evidence type="ECO:0000259" key="1">
    <source>
        <dbReference type="Pfam" id="PF13360"/>
    </source>
</evidence>
<dbReference type="InterPro" id="IPR002372">
    <property type="entry name" value="PQQ_rpt_dom"/>
</dbReference>
<name>A0ABR9Z6E3_VIBAN</name>
<dbReference type="SUPFAM" id="SSF50998">
    <property type="entry name" value="Quinoprotein alcohol dehydrogenase-like"/>
    <property type="match status" value="1"/>
</dbReference>
<dbReference type="Proteomes" id="UP000726136">
    <property type="component" value="Unassembled WGS sequence"/>
</dbReference>
<dbReference type="InterPro" id="IPR011047">
    <property type="entry name" value="Quinoprotein_ADH-like_sf"/>
</dbReference>
<evidence type="ECO:0000313" key="2">
    <source>
        <dbReference type="EMBL" id="MBF4374024.1"/>
    </source>
</evidence>
<dbReference type="RefSeq" id="WP_194663686.1">
    <property type="nucleotide sequence ID" value="NZ_RDPI01000014.1"/>
</dbReference>
<sequence length="744" mass="81855">MSIQNLNTSFIAINQFMAKSSLDLTNTEWNNQVTSSTADMTVIEKDQYLYVGTNGYVYQLNAKTGNLIDTNSLHKTHHNNILMAISDDGKYLYIGTDGYAICIDTNDFTNEVWRNEVSGTSKDVTMACHGDKVYAACNGYAYQLNAGNGKTIATNKLKRTHNHGVNLAISDDGSALYVGTDGYAIRINTNDFSHEAWREEVNSSSDIVTLLLKDDILYTACHNNAHKLDISSGKQLDHLSISDAHSKPLSLAITPDGKRLFIGVSGDVISVKTDQFSTQSWRISLTDEKSQVALLVDSETINTGCRGYLQQLDIDTGKTVFKNSFAGIGKNNVAMVQNEAQNQLYFASGGYVIAMDSVQQLNAGWDIVLAEKLTPMNEQLQALYDAQKLPKQVADIELGCPQVEAVNSQNQQQVTLSISAKGKMKKLFSVDGILAATLDLSQVDLNLVKQSDHRYQLQINLGAKVIKDIDLSQLKVKFIGKPIDIEQQHQHITELLNQVIEQIGTIELPINIALPLDTDKIKTGLAYVYNQEDQNNSFVALMLANDDTSSTSPLSANTIYPASDCDTALIISNLTIMTFVQNLLYQQLENQDLFVGDNFISLDADVYPARVSNNETSQESKYDCGAAVKIEKGQLNSQFSSSSELVTHLNLRYKEIIVKVSHTYYITVSIGLSAEDGKLHLAFSNDYDSCSGGTTCHYIKKAVKEALSEFEDLFSHGLTISLPAIDVHQVQSPGFIQICGAIKN</sequence>
<proteinExistence type="predicted"/>
<dbReference type="EMBL" id="RDPI01000014">
    <property type="protein sequence ID" value="MBF4374024.1"/>
    <property type="molecule type" value="Genomic_DNA"/>
</dbReference>
<gene>
    <name evidence="2" type="ORF">EAY46_13175</name>
</gene>
<accession>A0ABR9Z6E3</accession>
<protein>
    <recommendedName>
        <fullName evidence="1">Pyrrolo-quinoline quinone repeat domain-containing protein</fullName>
    </recommendedName>
</protein>
<evidence type="ECO:0000313" key="3">
    <source>
        <dbReference type="Proteomes" id="UP000726136"/>
    </source>
</evidence>
<dbReference type="PANTHER" id="PTHR34512:SF30">
    <property type="entry name" value="OUTER MEMBRANE PROTEIN ASSEMBLY FACTOR BAMB"/>
    <property type="match status" value="1"/>
</dbReference>
<comment type="caution">
    <text evidence="2">The sequence shown here is derived from an EMBL/GenBank/DDBJ whole genome shotgun (WGS) entry which is preliminary data.</text>
</comment>
<dbReference type="PANTHER" id="PTHR34512">
    <property type="entry name" value="CELL SURFACE PROTEIN"/>
    <property type="match status" value="1"/>
</dbReference>
<keyword evidence="3" id="KW-1185">Reference proteome</keyword>